<organism evidence="12 13">
    <name type="scientific">Vigna mungo</name>
    <name type="common">Black gram</name>
    <name type="synonym">Phaseolus mungo</name>
    <dbReference type="NCBI Taxonomy" id="3915"/>
    <lineage>
        <taxon>Eukaryota</taxon>
        <taxon>Viridiplantae</taxon>
        <taxon>Streptophyta</taxon>
        <taxon>Embryophyta</taxon>
        <taxon>Tracheophyta</taxon>
        <taxon>Spermatophyta</taxon>
        <taxon>Magnoliopsida</taxon>
        <taxon>eudicotyledons</taxon>
        <taxon>Gunneridae</taxon>
        <taxon>Pentapetalae</taxon>
        <taxon>rosids</taxon>
        <taxon>fabids</taxon>
        <taxon>Fabales</taxon>
        <taxon>Fabaceae</taxon>
        <taxon>Papilionoideae</taxon>
        <taxon>50 kb inversion clade</taxon>
        <taxon>NPAAA clade</taxon>
        <taxon>indigoferoid/millettioid clade</taxon>
        <taxon>Phaseoleae</taxon>
        <taxon>Vigna</taxon>
    </lineage>
</organism>
<dbReference type="GO" id="GO:0005886">
    <property type="term" value="C:plasma membrane"/>
    <property type="evidence" value="ECO:0007669"/>
    <property type="project" value="UniProtKB-SubCell"/>
</dbReference>
<evidence type="ECO:0000256" key="3">
    <source>
        <dbReference type="ARBA" id="ARBA00022475"/>
    </source>
</evidence>
<evidence type="ECO:0000256" key="6">
    <source>
        <dbReference type="ARBA" id="ARBA00022729"/>
    </source>
</evidence>
<dbReference type="Proteomes" id="UP001374535">
    <property type="component" value="Chromosome 11"/>
</dbReference>
<evidence type="ECO:0000313" key="12">
    <source>
        <dbReference type="EMBL" id="WVY90864.1"/>
    </source>
</evidence>
<evidence type="ECO:0000256" key="7">
    <source>
        <dbReference type="ARBA" id="ARBA00022737"/>
    </source>
</evidence>
<evidence type="ECO:0000256" key="9">
    <source>
        <dbReference type="ARBA" id="ARBA00023136"/>
    </source>
</evidence>
<keyword evidence="10" id="KW-0675">Receptor</keyword>
<accession>A0AAQ3MGP4</accession>
<keyword evidence="4" id="KW-0433">Leucine-rich repeat</keyword>
<keyword evidence="8" id="KW-1133">Transmembrane helix</keyword>
<dbReference type="AlphaFoldDB" id="A0AAQ3MGP4"/>
<keyword evidence="5" id="KW-0812">Transmembrane</keyword>
<proteinExistence type="inferred from homology"/>
<dbReference type="FunFam" id="3.80.10.10:FF:000356">
    <property type="entry name" value="LRR receptor-like serine/threonine-protein kinase"/>
    <property type="match status" value="1"/>
</dbReference>
<evidence type="ECO:0000256" key="11">
    <source>
        <dbReference type="ARBA" id="ARBA00023180"/>
    </source>
</evidence>
<keyword evidence="6" id="KW-0732">Signal</keyword>
<evidence type="ECO:0000256" key="4">
    <source>
        <dbReference type="ARBA" id="ARBA00022614"/>
    </source>
</evidence>
<dbReference type="Pfam" id="PF00560">
    <property type="entry name" value="LRR_1"/>
    <property type="match status" value="2"/>
</dbReference>
<sequence>CLNLSLLDLSHNQFSGRIPDSLGNLVRLNSLFLNNDLLSGTIPPTLGRCSNLYRLDLSHNRLTGSIPLKMAGLREIRIFINVSHMNDVGTMDEGCNKLEPCFVTGYNT</sequence>
<protein>
    <submittedName>
        <fullName evidence="12">Uncharacterized protein</fullName>
    </submittedName>
</protein>
<reference evidence="12 13" key="1">
    <citation type="journal article" date="2023" name="Life. Sci Alliance">
        <title>Evolutionary insights into 3D genome organization and epigenetic landscape of Vigna mungo.</title>
        <authorList>
            <person name="Junaid A."/>
            <person name="Singh B."/>
            <person name="Bhatia S."/>
        </authorList>
    </citation>
    <scope>NUCLEOTIDE SEQUENCE [LARGE SCALE GENOMIC DNA]</scope>
    <source>
        <strain evidence="12">Urdbean</strain>
    </source>
</reference>
<dbReference type="Gene3D" id="3.80.10.10">
    <property type="entry name" value="Ribonuclease Inhibitor"/>
    <property type="match status" value="1"/>
</dbReference>
<dbReference type="PANTHER" id="PTHR48053">
    <property type="entry name" value="LEUCINE RICH REPEAT FAMILY PROTEIN, EXPRESSED"/>
    <property type="match status" value="1"/>
</dbReference>
<dbReference type="InterPro" id="IPR051716">
    <property type="entry name" value="Plant_RL_S/T_kinase"/>
</dbReference>
<evidence type="ECO:0000256" key="2">
    <source>
        <dbReference type="ARBA" id="ARBA00009592"/>
    </source>
</evidence>
<keyword evidence="11" id="KW-0325">Glycoprotein</keyword>
<dbReference type="PANTHER" id="PTHR48053:SF165">
    <property type="entry name" value="RECEPTOR-LIKE PROTEIN KINASE 2 ISOFORM X2"/>
    <property type="match status" value="1"/>
</dbReference>
<keyword evidence="3" id="KW-1003">Cell membrane</keyword>
<comment type="similarity">
    <text evidence="2">Belongs to the RLP family.</text>
</comment>
<keyword evidence="13" id="KW-1185">Reference proteome</keyword>
<gene>
    <name evidence="12" type="ORF">V8G54_036378</name>
</gene>
<evidence type="ECO:0000256" key="1">
    <source>
        <dbReference type="ARBA" id="ARBA00004251"/>
    </source>
</evidence>
<evidence type="ECO:0000256" key="8">
    <source>
        <dbReference type="ARBA" id="ARBA00022989"/>
    </source>
</evidence>
<dbReference type="InterPro" id="IPR032675">
    <property type="entry name" value="LRR_dom_sf"/>
</dbReference>
<dbReference type="InterPro" id="IPR001611">
    <property type="entry name" value="Leu-rich_rpt"/>
</dbReference>
<dbReference type="EMBL" id="CP144690">
    <property type="protein sequence ID" value="WVY90864.1"/>
    <property type="molecule type" value="Genomic_DNA"/>
</dbReference>
<evidence type="ECO:0000256" key="5">
    <source>
        <dbReference type="ARBA" id="ARBA00022692"/>
    </source>
</evidence>
<keyword evidence="7" id="KW-0677">Repeat</keyword>
<evidence type="ECO:0000256" key="10">
    <source>
        <dbReference type="ARBA" id="ARBA00023170"/>
    </source>
</evidence>
<dbReference type="PRINTS" id="PR00019">
    <property type="entry name" value="LEURICHRPT"/>
</dbReference>
<name>A0AAQ3MGP4_VIGMU</name>
<evidence type="ECO:0000313" key="13">
    <source>
        <dbReference type="Proteomes" id="UP001374535"/>
    </source>
</evidence>
<comment type="subcellular location">
    <subcellularLocation>
        <location evidence="1">Cell membrane</location>
        <topology evidence="1">Single-pass type I membrane protein</topology>
    </subcellularLocation>
</comment>
<dbReference type="SUPFAM" id="SSF52058">
    <property type="entry name" value="L domain-like"/>
    <property type="match status" value="1"/>
</dbReference>
<keyword evidence="9" id="KW-0472">Membrane</keyword>
<feature type="non-terminal residue" evidence="12">
    <location>
        <position position="1"/>
    </location>
</feature>